<evidence type="ECO:0000256" key="1">
    <source>
        <dbReference type="SAM" id="MobiDB-lite"/>
    </source>
</evidence>
<name>A0AAF3E9C8_9BILA</name>
<dbReference type="WBParaSite" id="MBELARI_LOCUS10505">
    <property type="protein sequence ID" value="MBELARI_LOCUS10505"/>
    <property type="gene ID" value="MBELARI_LOCUS10505"/>
</dbReference>
<dbReference type="AlphaFoldDB" id="A0AAF3E9C8"/>
<sequence length="355" mass="41073">MNDDAINKLIILTPTKRTLDRTGDFQTRAKSHAELAEEVEIGLRRYEEELWAAIPEERAVPLTKVGTVSAEEFALLKGETVKPIVEEQQNLSPPPLQRHDGPSKPLNPTVWTQKAKERAAAANVVHKSPIQRKENEESNLKNRFYPVSKPSNPVDQKSPRKQKTRHSENPPVEMPVGWVFGTQPAAVASTANQNMFPAAHPSVSLLQDNGFEQSVYTTWKANCLKQRRSLGYECAEMNTLYRFWSFFLRDNFNRKMFEDFRDLALEDASQGSRYGIEALFRFYSYGLEQKFRPEIYKHFMKDTLSDFKNEQLYGLEKFWMFLKRYKNAKQLVVEPPLEAELVKFTKLEDFCVHSD</sequence>
<keyword evidence="2" id="KW-1185">Reference proteome</keyword>
<dbReference type="InterPro" id="IPR006607">
    <property type="entry name" value="DM15"/>
</dbReference>
<dbReference type="GO" id="GO:0048255">
    <property type="term" value="P:mRNA stabilization"/>
    <property type="evidence" value="ECO:0007669"/>
    <property type="project" value="InterPro"/>
</dbReference>
<dbReference type="SMART" id="SM00684">
    <property type="entry name" value="DM15"/>
    <property type="match status" value="3"/>
</dbReference>
<accession>A0AAF3E9C8</accession>
<feature type="region of interest" description="Disordered" evidence="1">
    <location>
        <begin position="89"/>
        <end position="109"/>
    </location>
</feature>
<protein>
    <submittedName>
        <fullName evidence="3">La-related protein 1</fullName>
    </submittedName>
</protein>
<organism evidence="2 3">
    <name type="scientific">Mesorhabditis belari</name>
    <dbReference type="NCBI Taxonomy" id="2138241"/>
    <lineage>
        <taxon>Eukaryota</taxon>
        <taxon>Metazoa</taxon>
        <taxon>Ecdysozoa</taxon>
        <taxon>Nematoda</taxon>
        <taxon>Chromadorea</taxon>
        <taxon>Rhabditida</taxon>
        <taxon>Rhabditina</taxon>
        <taxon>Rhabditomorpha</taxon>
        <taxon>Rhabditoidea</taxon>
        <taxon>Rhabditidae</taxon>
        <taxon>Mesorhabditinae</taxon>
        <taxon>Mesorhabditis</taxon>
    </lineage>
</organism>
<feature type="region of interest" description="Disordered" evidence="1">
    <location>
        <begin position="121"/>
        <end position="176"/>
    </location>
</feature>
<evidence type="ECO:0000313" key="3">
    <source>
        <dbReference type="WBParaSite" id="MBELARI_LOCUS10505"/>
    </source>
</evidence>
<reference evidence="3" key="1">
    <citation type="submission" date="2024-02" db="UniProtKB">
        <authorList>
            <consortium name="WormBaseParasite"/>
        </authorList>
    </citation>
    <scope>IDENTIFICATION</scope>
</reference>
<dbReference type="GO" id="GO:0000339">
    <property type="term" value="F:RNA cap binding"/>
    <property type="evidence" value="ECO:0007669"/>
    <property type="project" value="InterPro"/>
</dbReference>
<dbReference type="Pfam" id="PF21071">
    <property type="entry name" value="LARP1_HEAT"/>
    <property type="match status" value="1"/>
</dbReference>
<proteinExistence type="predicted"/>
<dbReference type="Proteomes" id="UP000887575">
    <property type="component" value="Unassembled WGS sequence"/>
</dbReference>
<evidence type="ECO:0000313" key="2">
    <source>
        <dbReference type="Proteomes" id="UP000887575"/>
    </source>
</evidence>
<feature type="compositionally biased region" description="Basic and acidic residues" evidence="1">
    <location>
        <begin position="131"/>
        <end position="140"/>
    </location>
</feature>